<dbReference type="SUPFAM" id="SSF49313">
    <property type="entry name" value="Cadherin-like"/>
    <property type="match status" value="2"/>
</dbReference>
<feature type="domain" description="Cadherin" evidence="9">
    <location>
        <begin position="2"/>
        <end position="82"/>
    </location>
</feature>
<keyword evidence="7" id="KW-0472">Membrane</keyword>
<dbReference type="PROSITE" id="PS00232">
    <property type="entry name" value="CADHERIN_1"/>
    <property type="match status" value="1"/>
</dbReference>
<dbReference type="SMART" id="SM00112">
    <property type="entry name" value="CA"/>
    <property type="match status" value="2"/>
</dbReference>
<keyword evidence="3" id="KW-0677">Repeat</keyword>
<evidence type="ECO:0000256" key="8">
    <source>
        <dbReference type="PROSITE-ProRule" id="PRU00043"/>
    </source>
</evidence>
<dbReference type="PANTHER" id="PTHR24025:SF31">
    <property type="entry name" value="NEURAL-CADHERIN"/>
    <property type="match status" value="1"/>
</dbReference>
<evidence type="ECO:0000256" key="4">
    <source>
        <dbReference type="ARBA" id="ARBA00022837"/>
    </source>
</evidence>
<accession>A0ABV0X0W8</accession>
<protein>
    <submittedName>
        <fullName evidence="10">Protocadherin-15</fullName>
    </submittedName>
</protein>
<evidence type="ECO:0000256" key="5">
    <source>
        <dbReference type="ARBA" id="ARBA00022889"/>
    </source>
</evidence>
<organism evidence="10 11">
    <name type="scientific">Xenotaenia resolanae</name>
    <dbReference type="NCBI Taxonomy" id="208358"/>
    <lineage>
        <taxon>Eukaryota</taxon>
        <taxon>Metazoa</taxon>
        <taxon>Chordata</taxon>
        <taxon>Craniata</taxon>
        <taxon>Vertebrata</taxon>
        <taxon>Euteleostomi</taxon>
        <taxon>Actinopterygii</taxon>
        <taxon>Neopterygii</taxon>
        <taxon>Teleostei</taxon>
        <taxon>Neoteleostei</taxon>
        <taxon>Acanthomorphata</taxon>
        <taxon>Ovalentaria</taxon>
        <taxon>Atherinomorphae</taxon>
        <taxon>Cyprinodontiformes</taxon>
        <taxon>Goodeidae</taxon>
        <taxon>Xenotaenia</taxon>
    </lineage>
</organism>
<keyword evidence="6" id="KW-1133">Transmembrane helix</keyword>
<keyword evidence="11" id="KW-1185">Reference proteome</keyword>
<dbReference type="PROSITE" id="PS50268">
    <property type="entry name" value="CADHERIN_2"/>
    <property type="match status" value="2"/>
</dbReference>
<evidence type="ECO:0000256" key="6">
    <source>
        <dbReference type="ARBA" id="ARBA00022989"/>
    </source>
</evidence>
<keyword evidence="4 8" id="KW-0106">Calcium</keyword>
<dbReference type="Gene3D" id="2.60.40.60">
    <property type="entry name" value="Cadherins"/>
    <property type="match status" value="2"/>
</dbReference>
<dbReference type="InterPro" id="IPR015919">
    <property type="entry name" value="Cadherin-like_sf"/>
</dbReference>
<evidence type="ECO:0000256" key="2">
    <source>
        <dbReference type="ARBA" id="ARBA00022692"/>
    </source>
</evidence>
<gene>
    <name evidence="10" type="primary">PCDH15_1</name>
    <name evidence="10" type="ORF">XENORESO_000126</name>
</gene>
<dbReference type="Pfam" id="PF00028">
    <property type="entry name" value="Cadherin"/>
    <property type="match status" value="1"/>
</dbReference>
<sequence length="207" mass="23107">MNQTIFYSIVGGNEQGRFKVNNSTGVIYIAQPLDYENVTSYILRVQADSLGVVMSNLRVPSKTNTAKVFIDVQDENDHPPVFSRKLYIGGVTEDTKIFSSVLKTVATDKDTGNFSAMAYRLIIPPTAEGQDSFVIEVYTGIIKSAIMFRNMRRSYFKFEVIATDEYGKGFSSRGEVVVSVVNALDMQVVVSTVPPHLVEEKKEELIR</sequence>
<dbReference type="InterPro" id="IPR050971">
    <property type="entry name" value="Cadherin-domain_protein"/>
</dbReference>
<keyword evidence="5" id="KW-0130">Cell adhesion</keyword>
<reference evidence="10 11" key="1">
    <citation type="submission" date="2021-06" db="EMBL/GenBank/DDBJ databases">
        <authorList>
            <person name="Palmer J.M."/>
        </authorList>
    </citation>
    <scope>NUCLEOTIDE SEQUENCE [LARGE SCALE GENOMIC DNA]</scope>
    <source>
        <strain evidence="10 11">XR_2019</strain>
        <tissue evidence="10">Muscle</tissue>
    </source>
</reference>
<keyword evidence="2" id="KW-0812">Transmembrane</keyword>
<name>A0ABV0X0W8_9TELE</name>
<proteinExistence type="predicted"/>
<evidence type="ECO:0000313" key="10">
    <source>
        <dbReference type="EMBL" id="MEQ2275206.1"/>
    </source>
</evidence>
<evidence type="ECO:0000313" key="11">
    <source>
        <dbReference type="Proteomes" id="UP001444071"/>
    </source>
</evidence>
<evidence type="ECO:0000256" key="1">
    <source>
        <dbReference type="ARBA" id="ARBA00004370"/>
    </source>
</evidence>
<evidence type="ECO:0000256" key="7">
    <source>
        <dbReference type="ARBA" id="ARBA00023136"/>
    </source>
</evidence>
<dbReference type="PANTHER" id="PTHR24025">
    <property type="entry name" value="DESMOGLEIN FAMILY MEMBER"/>
    <property type="match status" value="1"/>
</dbReference>
<dbReference type="CDD" id="cd11304">
    <property type="entry name" value="Cadherin_repeat"/>
    <property type="match status" value="2"/>
</dbReference>
<evidence type="ECO:0000256" key="3">
    <source>
        <dbReference type="ARBA" id="ARBA00022737"/>
    </source>
</evidence>
<evidence type="ECO:0000259" key="9">
    <source>
        <dbReference type="PROSITE" id="PS50268"/>
    </source>
</evidence>
<comment type="caution">
    <text evidence="10">The sequence shown here is derived from an EMBL/GenBank/DDBJ whole genome shotgun (WGS) entry which is preliminary data.</text>
</comment>
<dbReference type="InterPro" id="IPR020894">
    <property type="entry name" value="Cadherin_CS"/>
</dbReference>
<feature type="domain" description="Cadherin" evidence="9">
    <location>
        <begin position="83"/>
        <end position="197"/>
    </location>
</feature>
<dbReference type="PRINTS" id="PR00205">
    <property type="entry name" value="CADHERIN"/>
</dbReference>
<dbReference type="EMBL" id="JAHRIM010081101">
    <property type="protein sequence ID" value="MEQ2275206.1"/>
    <property type="molecule type" value="Genomic_DNA"/>
</dbReference>
<dbReference type="Proteomes" id="UP001444071">
    <property type="component" value="Unassembled WGS sequence"/>
</dbReference>
<dbReference type="InterPro" id="IPR002126">
    <property type="entry name" value="Cadherin-like_dom"/>
</dbReference>
<comment type="subcellular location">
    <subcellularLocation>
        <location evidence="1">Membrane</location>
    </subcellularLocation>
</comment>